<comment type="caution">
    <text evidence="3">The sequence shown here is derived from an EMBL/GenBank/DDBJ whole genome shotgun (WGS) entry which is preliminary data.</text>
</comment>
<accession>A0A8H5BGW9</accession>
<dbReference type="Proteomes" id="UP000567179">
    <property type="component" value="Unassembled WGS sequence"/>
</dbReference>
<proteinExistence type="predicted"/>
<evidence type="ECO:0000256" key="1">
    <source>
        <dbReference type="SAM" id="MobiDB-lite"/>
    </source>
</evidence>
<evidence type="ECO:0000313" key="4">
    <source>
        <dbReference type="Proteomes" id="UP000567179"/>
    </source>
</evidence>
<dbReference type="EMBL" id="JAACJJ010000028">
    <property type="protein sequence ID" value="KAF5322833.1"/>
    <property type="molecule type" value="Genomic_DNA"/>
</dbReference>
<feature type="transmembrane region" description="Helical" evidence="2">
    <location>
        <begin position="70"/>
        <end position="90"/>
    </location>
</feature>
<feature type="compositionally biased region" description="Polar residues" evidence="1">
    <location>
        <begin position="524"/>
        <end position="533"/>
    </location>
</feature>
<feature type="region of interest" description="Disordered" evidence="1">
    <location>
        <begin position="521"/>
        <end position="543"/>
    </location>
</feature>
<dbReference type="AlphaFoldDB" id="A0A8H5BGW9"/>
<feature type="region of interest" description="Disordered" evidence="1">
    <location>
        <begin position="866"/>
        <end position="895"/>
    </location>
</feature>
<keyword evidence="2" id="KW-0472">Membrane</keyword>
<feature type="compositionally biased region" description="Basic and acidic residues" evidence="1">
    <location>
        <begin position="869"/>
        <end position="881"/>
    </location>
</feature>
<evidence type="ECO:0000256" key="2">
    <source>
        <dbReference type="SAM" id="Phobius"/>
    </source>
</evidence>
<dbReference type="OrthoDB" id="4349954at2759"/>
<dbReference type="GO" id="GO:0005730">
    <property type="term" value="C:nucleolus"/>
    <property type="evidence" value="ECO:0007669"/>
    <property type="project" value="TreeGrafter"/>
</dbReference>
<dbReference type="PANTHER" id="PTHR15633">
    <property type="entry name" value="NUCLEOLAR PROTEIN 11"/>
    <property type="match status" value="1"/>
</dbReference>
<gene>
    <name evidence="3" type="ORF">D9619_000235</name>
</gene>
<sequence>MTSQKEFSSRRRYILTCLYIATMVALASQAVVSVNMSLNNGVVAILINPDNLDVFLSAVFAPKMPVSLPLAVWGADALLIYRCIILYRLISRRKRIALYALLGLAALASLGSGIVAYYLGATSHSRGFDQLVGEKSSQKNAPGIYATSYSKNNSADGFVTVAAQADGLHIVDVSALHPIVSHTLGPSTSFACPPVTLPSSSTTGSSTYAVISASSQLSSPEDAGRAVWMWNDDVKDAKQVKQSKTLFSKEIHGLYSCKALPQRIVAVSSVAEVSLVDAESLEVKAALPGNASSVFGAYIFSAHFAAFSSGDEGAVLVLCQAGKSKTTHLRILAIDEADSILQRHEWELPVDSKTIASISCSEAGAFSVLTALDGTITSFSLSSQEPRALSPLRLTGFSFIASSSKNHVSLLALTASHVLLAAVTSQPQEIVLLLWDLQFSVLLSSHTLSIPSALSASTLHVRLVAGTQTATKTQDSARGNVFLVLSSDAENKTTSVLLAVPCTVPTVSTIAAAMGKGGAGKKWLQSQNPSEGMTKQAGKVKQTPEEVARANLLSSVRTAVQGGRPQAATAAFMKWIPEGESKAAKQALDYNFVKSILNVILEPPAAGSASAATPEVTQYLLQKRVVSSAMISTPGGLLGALRARGDWKSVEVAFETVLDLTEAEMIECLRVVVGHYQKTLGSVAAAMTVTEDAMDVDVDQPPPASAPTKTTVPSLSAFLNLVASYPSSRGPLLVALRRYLKDAGEITCILEVLSVWLKQKANADEQLMPTNKDLKKSEQGVWIFVGRKANKKGGIPALQKILDFAQAILDASFITLLQHPPAHKVLRTLNTQLSPEIEFADAGESLRGSLEPFALAQQKAIKESLIPPQEREREKQSIDWRQRKKGPGAAPGVQPDIGVYKLEQLWL</sequence>
<reference evidence="3 4" key="1">
    <citation type="journal article" date="2020" name="ISME J.">
        <title>Uncovering the hidden diversity of litter-decomposition mechanisms in mushroom-forming fungi.</title>
        <authorList>
            <person name="Floudas D."/>
            <person name="Bentzer J."/>
            <person name="Ahren D."/>
            <person name="Johansson T."/>
            <person name="Persson P."/>
            <person name="Tunlid A."/>
        </authorList>
    </citation>
    <scope>NUCLEOTIDE SEQUENCE [LARGE SCALE GENOMIC DNA]</scope>
    <source>
        <strain evidence="3 4">CBS 101986</strain>
    </source>
</reference>
<keyword evidence="2" id="KW-1133">Transmembrane helix</keyword>
<keyword evidence="4" id="KW-1185">Reference proteome</keyword>
<dbReference type="SUPFAM" id="SSF69322">
    <property type="entry name" value="Tricorn protease domain 2"/>
    <property type="match status" value="1"/>
</dbReference>
<keyword evidence="2" id="KW-0812">Transmembrane</keyword>
<dbReference type="InterPro" id="IPR042859">
    <property type="entry name" value="NOL11"/>
</dbReference>
<dbReference type="PANTHER" id="PTHR15633:SF2">
    <property type="entry name" value="NUCLEOLAR PROTEIN 11"/>
    <property type="match status" value="1"/>
</dbReference>
<feature type="transmembrane region" description="Helical" evidence="2">
    <location>
        <begin position="12"/>
        <end position="32"/>
    </location>
</feature>
<name>A0A8H5BGW9_9AGAR</name>
<feature type="transmembrane region" description="Helical" evidence="2">
    <location>
        <begin position="97"/>
        <end position="119"/>
    </location>
</feature>
<organism evidence="3 4">
    <name type="scientific">Psilocybe cf. subviscida</name>
    <dbReference type="NCBI Taxonomy" id="2480587"/>
    <lineage>
        <taxon>Eukaryota</taxon>
        <taxon>Fungi</taxon>
        <taxon>Dikarya</taxon>
        <taxon>Basidiomycota</taxon>
        <taxon>Agaricomycotina</taxon>
        <taxon>Agaricomycetes</taxon>
        <taxon>Agaricomycetidae</taxon>
        <taxon>Agaricales</taxon>
        <taxon>Agaricineae</taxon>
        <taxon>Strophariaceae</taxon>
        <taxon>Psilocybe</taxon>
    </lineage>
</organism>
<evidence type="ECO:0000313" key="3">
    <source>
        <dbReference type="EMBL" id="KAF5322833.1"/>
    </source>
</evidence>
<dbReference type="GO" id="GO:0030490">
    <property type="term" value="P:maturation of SSU-rRNA"/>
    <property type="evidence" value="ECO:0007669"/>
    <property type="project" value="InterPro"/>
</dbReference>
<protein>
    <submittedName>
        <fullName evidence="3">Uncharacterized protein</fullName>
    </submittedName>
</protein>
<dbReference type="GO" id="GO:0003723">
    <property type="term" value="F:RNA binding"/>
    <property type="evidence" value="ECO:0007669"/>
    <property type="project" value="TreeGrafter"/>
</dbReference>